<dbReference type="Pfam" id="PF03807">
    <property type="entry name" value="F420_oxidored"/>
    <property type="match status" value="1"/>
</dbReference>
<proteinExistence type="predicted"/>
<evidence type="ECO:0000313" key="4">
    <source>
        <dbReference type="Proteomes" id="UP000294830"/>
    </source>
</evidence>
<gene>
    <name evidence="3" type="ORF">CLV25_11587</name>
</gene>
<dbReference type="PANTHER" id="PTHR14239">
    <property type="entry name" value="DUDULIN-RELATED"/>
    <property type="match status" value="1"/>
</dbReference>
<dbReference type="Gene3D" id="3.40.50.720">
    <property type="entry name" value="NAD(P)-binding Rossmann-like Domain"/>
    <property type="match status" value="1"/>
</dbReference>
<dbReference type="RefSeq" id="WP_165877085.1">
    <property type="nucleotide sequence ID" value="NZ_SLWB01000015.1"/>
</dbReference>
<evidence type="ECO:0000313" key="3">
    <source>
        <dbReference type="EMBL" id="TCN63737.1"/>
    </source>
</evidence>
<feature type="domain" description="Pyrroline-5-carboxylate reductase catalytic N-terminal" evidence="2">
    <location>
        <begin position="3"/>
        <end position="92"/>
    </location>
</feature>
<sequence length="208" mass="23094">MEIAIVGLGNLGGALARAFARVGYRVFAGVRDEKETDRAALENYHKNISIHMMEEVGAMSDTIFFCVTPPAITEVCDRVGSLENKLIVDTMNCIHSHPEGYADTFEALSAIYPQCHVVKAFNTTGYENILHPNFGGVPIDTFMAGDDEHAKHRVHRMAKDIGFSECYDFGGANTVHLLEELARIWVNLALFQGNGRNIAFKILKRCPY</sequence>
<dbReference type="SUPFAM" id="SSF51735">
    <property type="entry name" value="NAD(P)-binding Rossmann-fold domains"/>
    <property type="match status" value="1"/>
</dbReference>
<organism evidence="3 4">
    <name type="scientific">Acetobacteroides hydrogenigenes</name>
    <dbReference type="NCBI Taxonomy" id="979970"/>
    <lineage>
        <taxon>Bacteria</taxon>
        <taxon>Pseudomonadati</taxon>
        <taxon>Bacteroidota</taxon>
        <taxon>Bacteroidia</taxon>
        <taxon>Bacteroidales</taxon>
        <taxon>Rikenellaceae</taxon>
        <taxon>Acetobacteroides</taxon>
    </lineage>
</organism>
<keyword evidence="4" id="KW-1185">Reference proteome</keyword>
<dbReference type="InterPro" id="IPR036291">
    <property type="entry name" value="NAD(P)-bd_dom_sf"/>
</dbReference>
<name>A0A4R2E7V2_9BACT</name>
<reference evidence="3 4" key="1">
    <citation type="submission" date="2019-03" db="EMBL/GenBank/DDBJ databases">
        <title>Genomic Encyclopedia of Archaeal and Bacterial Type Strains, Phase II (KMG-II): from individual species to whole genera.</title>
        <authorList>
            <person name="Goeker M."/>
        </authorList>
    </citation>
    <scope>NUCLEOTIDE SEQUENCE [LARGE SCALE GENOMIC DNA]</scope>
    <source>
        <strain evidence="3 4">RL-C</strain>
    </source>
</reference>
<evidence type="ECO:0000259" key="2">
    <source>
        <dbReference type="Pfam" id="PF03807"/>
    </source>
</evidence>
<dbReference type="GO" id="GO:0005886">
    <property type="term" value="C:plasma membrane"/>
    <property type="evidence" value="ECO:0007669"/>
    <property type="project" value="TreeGrafter"/>
</dbReference>
<dbReference type="InterPro" id="IPR028939">
    <property type="entry name" value="P5C_Rdtase_cat_N"/>
</dbReference>
<dbReference type="PANTHER" id="PTHR14239:SF3">
    <property type="entry name" value="METALLOREDUCTASE STEAP1-RELATED"/>
    <property type="match status" value="1"/>
</dbReference>
<dbReference type="AlphaFoldDB" id="A0A4R2E7V2"/>
<comment type="caution">
    <text evidence="3">The sequence shown here is derived from an EMBL/GenBank/DDBJ whole genome shotgun (WGS) entry which is preliminary data.</text>
</comment>
<evidence type="ECO:0000256" key="1">
    <source>
        <dbReference type="ARBA" id="ARBA00023002"/>
    </source>
</evidence>
<accession>A0A4R2E7V2</accession>
<protein>
    <recommendedName>
        <fullName evidence="2">Pyrroline-5-carboxylate reductase catalytic N-terminal domain-containing protein</fullName>
    </recommendedName>
</protein>
<dbReference type="GO" id="GO:0016491">
    <property type="term" value="F:oxidoreductase activity"/>
    <property type="evidence" value="ECO:0007669"/>
    <property type="project" value="UniProtKB-KW"/>
</dbReference>
<keyword evidence="1" id="KW-0560">Oxidoreductase</keyword>
<dbReference type="Proteomes" id="UP000294830">
    <property type="component" value="Unassembled WGS sequence"/>
</dbReference>
<dbReference type="EMBL" id="SLWB01000015">
    <property type="protein sequence ID" value="TCN63737.1"/>
    <property type="molecule type" value="Genomic_DNA"/>
</dbReference>
<dbReference type="InterPro" id="IPR051267">
    <property type="entry name" value="STEAP_metalloreductase"/>
</dbReference>